<dbReference type="PROSITE" id="PS00501">
    <property type="entry name" value="SPASE_I_1"/>
    <property type="match status" value="1"/>
</dbReference>
<proteinExistence type="inferred from homology"/>
<feature type="domain" description="Peptidase S26" evidence="10">
    <location>
        <begin position="23"/>
        <end position="196"/>
    </location>
</feature>
<protein>
    <recommendedName>
        <fullName evidence="4 8">Signal peptidase I</fullName>
        <ecNumber evidence="4 8">3.4.21.89</ecNumber>
    </recommendedName>
</protein>
<evidence type="ECO:0000259" key="10">
    <source>
        <dbReference type="Pfam" id="PF10502"/>
    </source>
</evidence>
<comment type="catalytic activity">
    <reaction evidence="1 8">
        <text>Cleavage of hydrophobic, N-terminal signal or leader sequences from secreted and periplasmic proteins.</text>
        <dbReference type="EC" id="3.4.21.89"/>
    </reaction>
</comment>
<keyword evidence="12" id="KW-1185">Reference proteome</keyword>
<dbReference type="GO" id="GO:0005886">
    <property type="term" value="C:plasma membrane"/>
    <property type="evidence" value="ECO:0007669"/>
    <property type="project" value="UniProtKB-SubCell"/>
</dbReference>
<dbReference type="NCBIfam" id="TIGR02227">
    <property type="entry name" value="sigpep_I_bact"/>
    <property type="match status" value="1"/>
</dbReference>
<dbReference type="InterPro" id="IPR019533">
    <property type="entry name" value="Peptidase_S26"/>
</dbReference>
<name>A0A8K2AGT3_9CYAN</name>
<dbReference type="Pfam" id="PF10502">
    <property type="entry name" value="Peptidase_S26"/>
    <property type="match status" value="1"/>
</dbReference>
<dbReference type="Gene3D" id="2.10.109.10">
    <property type="entry name" value="Umud Fragment, subunit A"/>
    <property type="match status" value="1"/>
</dbReference>
<keyword evidence="6 8" id="KW-0378">Hydrolase</keyword>
<keyword evidence="5 8" id="KW-0645">Protease</keyword>
<dbReference type="SUPFAM" id="SSF51306">
    <property type="entry name" value="LexA/Signal peptidase"/>
    <property type="match status" value="1"/>
</dbReference>
<comment type="similarity">
    <text evidence="3 9">Belongs to the peptidase S26 family.</text>
</comment>
<dbReference type="EMBL" id="WVIC01000003">
    <property type="protein sequence ID" value="NCJ05299.1"/>
    <property type="molecule type" value="Genomic_DNA"/>
</dbReference>
<reference evidence="11" key="1">
    <citation type="submission" date="2019-12" db="EMBL/GenBank/DDBJ databases">
        <title>High-Quality draft genome sequences of three cyanobacteria isolated from the limestone walls of the Old Cathedral of Coimbra.</title>
        <authorList>
            <person name="Tiago I."/>
            <person name="Soares F."/>
            <person name="Portugal A."/>
        </authorList>
    </citation>
    <scope>NUCLEOTIDE SEQUENCE [LARGE SCALE GENOMIC DNA]</scope>
    <source>
        <strain evidence="11">C</strain>
    </source>
</reference>
<dbReference type="GO" id="GO:0004252">
    <property type="term" value="F:serine-type endopeptidase activity"/>
    <property type="evidence" value="ECO:0007669"/>
    <property type="project" value="InterPro"/>
</dbReference>
<dbReference type="PANTHER" id="PTHR43390:SF1">
    <property type="entry name" value="CHLOROPLAST PROCESSING PEPTIDASE"/>
    <property type="match status" value="1"/>
</dbReference>
<evidence type="ECO:0000256" key="2">
    <source>
        <dbReference type="ARBA" id="ARBA00004401"/>
    </source>
</evidence>
<dbReference type="PROSITE" id="PS00760">
    <property type="entry name" value="SPASE_I_2"/>
    <property type="match status" value="1"/>
</dbReference>
<dbReference type="AlphaFoldDB" id="A0A8K2AGT3"/>
<evidence type="ECO:0000256" key="5">
    <source>
        <dbReference type="ARBA" id="ARBA00022670"/>
    </source>
</evidence>
<evidence type="ECO:0000256" key="3">
    <source>
        <dbReference type="ARBA" id="ARBA00009370"/>
    </source>
</evidence>
<comment type="caution">
    <text evidence="11">The sequence shown here is derived from an EMBL/GenBank/DDBJ whole genome shotgun (WGS) entry which is preliminary data.</text>
</comment>
<gene>
    <name evidence="11" type="primary">lepB</name>
    <name evidence="11" type="ORF">GS597_01955</name>
</gene>
<dbReference type="GO" id="GO:0009003">
    <property type="term" value="F:signal peptidase activity"/>
    <property type="evidence" value="ECO:0007669"/>
    <property type="project" value="UniProtKB-EC"/>
</dbReference>
<evidence type="ECO:0000256" key="9">
    <source>
        <dbReference type="RuleBase" id="RU362042"/>
    </source>
</evidence>
<evidence type="ECO:0000256" key="8">
    <source>
        <dbReference type="RuleBase" id="RU003993"/>
    </source>
</evidence>
<dbReference type="InterPro" id="IPR019758">
    <property type="entry name" value="Pept_S26A_signal_pept_1_CS"/>
</dbReference>
<comment type="subcellular location">
    <subcellularLocation>
        <location evidence="2">Cell membrane</location>
        <topology evidence="2">Single-pass type II membrane protein</topology>
    </subcellularLocation>
    <subcellularLocation>
        <location evidence="9">Membrane</location>
        <topology evidence="9">Single-pass type II membrane protein</topology>
    </subcellularLocation>
</comment>
<dbReference type="InterPro" id="IPR019756">
    <property type="entry name" value="Pept_S26A_signal_pept_1_Ser-AS"/>
</dbReference>
<evidence type="ECO:0000313" key="11">
    <source>
        <dbReference type="EMBL" id="NCJ05299.1"/>
    </source>
</evidence>
<dbReference type="InterPro" id="IPR000223">
    <property type="entry name" value="Pept_S26A_signal_pept_1"/>
</dbReference>
<evidence type="ECO:0000256" key="4">
    <source>
        <dbReference type="ARBA" id="ARBA00013208"/>
    </source>
</evidence>
<evidence type="ECO:0000256" key="1">
    <source>
        <dbReference type="ARBA" id="ARBA00000677"/>
    </source>
</evidence>
<dbReference type="EC" id="3.4.21.89" evidence="4 8"/>
<dbReference type="InterPro" id="IPR019757">
    <property type="entry name" value="Pept_S26A_signal_pept_1_Lys-AS"/>
</dbReference>
<dbReference type="InterPro" id="IPR036286">
    <property type="entry name" value="LexA/Signal_pep-like_sf"/>
</dbReference>
<dbReference type="RefSeq" id="WP_161823781.1">
    <property type="nucleotide sequence ID" value="NZ_WVIC01000003.1"/>
</dbReference>
<dbReference type="PROSITE" id="PS00761">
    <property type="entry name" value="SPASE_I_3"/>
    <property type="match status" value="1"/>
</dbReference>
<evidence type="ECO:0000256" key="7">
    <source>
        <dbReference type="PIRSR" id="PIRSR600223-1"/>
    </source>
</evidence>
<dbReference type="Proteomes" id="UP000607397">
    <property type="component" value="Unassembled WGS sequence"/>
</dbReference>
<evidence type="ECO:0000313" key="12">
    <source>
        <dbReference type="Proteomes" id="UP000607397"/>
    </source>
</evidence>
<feature type="active site" evidence="7">
    <location>
        <position position="101"/>
    </location>
</feature>
<dbReference type="CDD" id="cd06530">
    <property type="entry name" value="S26_SPase_I"/>
    <property type="match status" value="1"/>
</dbReference>
<evidence type="ECO:0000256" key="6">
    <source>
        <dbReference type="ARBA" id="ARBA00022801"/>
    </source>
</evidence>
<dbReference type="GO" id="GO:0006465">
    <property type="term" value="P:signal peptide processing"/>
    <property type="evidence" value="ECO:0007669"/>
    <property type="project" value="InterPro"/>
</dbReference>
<feature type="active site" evidence="7">
    <location>
        <position position="53"/>
    </location>
</feature>
<sequence length="206" mass="23166">MSPQKVPPPEQSKSPATEESWWLEAVKTVGLSLFLAFGIRTFVAEARFIPSGSMEPTLQIDDRLIVDKVSYRFRDPVRGDIVVFNPTPVLQDQGFQDAFIKRVIGLPGDQVSLENGEVYVNEQPLQESYVANGDDTSVQACGEEQTNIRPYLKDAVIIPEDQYLVLGDNRHNSYDGRCWGLVSRDKLVGRAVFRFWPFSRVGVISD</sequence>
<dbReference type="PRINTS" id="PR00727">
    <property type="entry name" value="LEADERPTASE"/>
</dbReference>
<organism evidence="11 12">
    <name type="scientific">Petrachloros mirabilis ULC683</name>
    <dbReference type="NCBI Taxonomy" id="2781853"/>
    <lineage>
        <taxon>Bacteria</taxon>
        <taxon>Bacillati</taxon>
        <taxon>Cyanobacteriota</taxon>
        <taxon>Cyanophyceae</taxon>
        <taxon>Synechococcales</taxon>
        <taxon>Petrachlorosaceae</taxon>
        <taxon>Petrachloros</taxon>
        <taxon>Petrachloros mirabilis</taxon>
    </lineage>
</organism>
<dbReference type="PANTHER" id="PTHR43390">
    <property type="entry name" value="SIGNAL PEPTIDASE I"/>
    <property type="match status" value="1"/>
</dbReference>
<accession>A0A8K2AGT3</accession>